<dbReference type="RefSeq" id="WP_394845062.1">
    <property type="nucleotide sequence ID" value="NZ_CP089982.1"/>
</dbReference>
<proteinExistence type="inferred from homology"/>
<feature type="transmembrane region" description="Helical" evidence="3">
    <location>
        <begin position="240"/>
        <end position="260"/>
    </location>
</feature>
<dbReference type="Pfam" id="PF00501">
    <property type="entry name" value="AMP-binding"/>
    <property type="match status" value="1"/>
</dbReference>
<dbReference type="InterPro" id="IPR045851">
    <property type="entry name" value="AMP-bd_C_sf"/>
</dbReference>
<dbReference type="PROSITE" id="PS00455">
    <property type="entry name" value="AMP_BINDING"/>
    <property type="match status" value="1"/>
</dbReference>
<keyword evidence="3" id="KW-0812">Transmembrane</keyword>
<feature type="domain" description="AMP-dependent synthetase/ligase" evidence="4">
    <location>
        <begin position="52"/>
        <end position="400"/>
    </location>
</feature>
<dbReference type="InterPro" id="IPR025110">
    <property type="entry name" value="AMP-bd_C"/>
</dbReference>
<dbReference type="Proteomes" id="UP001379533">
    <property type="component" value="Chromosome"/>
</dbReference>
<feature type="domain" description="AMP-binding enzyme C-terminal" evidence="5">
    <location>
        <begin position="449"/>
        <end position="522"/>
    </location>
</feature>
<dbReference type="Gene3D" id="3.40.50.12780">
    <property type="entry name" value="N-terminal domain of ligase-like"/>
    <property type="match status" value="1"/>
</dbReference>
<keyword evidence="7" id="KW-1185">Reference proteome</keyword>
<dbReference type="EMBL" id="CP089982">
    <property type="protein sequence ID" value="WXA94456.1"/>
    <property type="molecule type" value="Genomic_DNA"/>
</dbReference>
<evidence type="ECO:0000256" key="3">
    <source>
        <dbReference type="SAM" id="Phobius"/>
    </source>
</evidence>
<evidence type="ECO:0000313" key="7">
    <source>
        <dbReference type="Proteomes" id="UP001379533"/>
    </source>
</evidence>
<accession>A0ABZ2K6Z2</accession>
<name>A0ABZ2K6Z2_9BACT</name>
<dbReference type="PANTHER" id="PTHR43201">
    <property type="entry name" value="ACYL-COA SYNTHETASE"/>
    <property type="match status" value="1"/>
</dbReference>
<dbReference type="InterPro" id="IPR000873">
    <property type="entry name" value="AMP-dep_synth/lig_dom"/>
</dbReference>
<dbReference type="PANTHER" id="PTHR43201:SF5">
    <property type="entry name" value="MEDIUM-CHAIN ACYL-COA LIGASE ACSF2, MITOCHONDRIAL"/>
    <property type="match status" value="1"/>
</dbReference>
<keyword evidence="3" id="KW-1133">Transmembrane helix</keyword>
<protein>
    <submittedName>
        <fullName evidence="6">AMP-binding protein</fullName>
    </submittedName>
</protein>
<dbReference type="SUPFAM" id="SSF56801">
    <property type="entry name" value="Acetyl-CoA synthetase-like"/>
    <property type="match status" value="1"/>
</dbReference>
<evidence type="ECO:0000259" key="5">
    <source>
        <dbReference type="Pfam" id="PF13193"/>
    </source>
</evidence>
<reference evidence="6 7" key="1">
    <citation type="submission" date="2021-12" db="EMBL/GenBank/DDBJ databases">
        <title>Discovery of the Pendulisporaceae a myxobacterial family with distinct sporulation behavior and unique specialized metabolism.</title>
        <authorList>
            <person name="Garcia R."/>
            <person name="Popoff A."/>
            <person name="Bader C.D."/>
            <person name="Loehr J."/>
            <person name="Walesch S."/>
            <person name="Walt C."/>
            <person name="Boldt J."/>
            <person name="Bunk B."/>
            <person name="Haeckl F.J.F.P.J."/>
            <person name="Gunesch A.P."/>
            <person name="Birkelbach J."/>
            <person name="Nuebel U."/>
            <person name="Pietschmann T."/>
            <person name="Bach T."/>
            <person name="Mueller R."/>
        </authorList>
    </citation>
    <scope>NUCLEOTIDE SEQUENCE [LARGE SCALE GENOMIC DNA]</scope>
    <source>
        <strain evidence="6 7">MSr12523</strain>
    </source>
</reference>
<dbReference type="Gene3D" id="3.30.300.30">
    <property type="match status" value="1"/>
</dbReference>
<evidence type="ECO:0000313" key="6">
    <source>
        <dbReference type="EMBL" id="WXA94456.1"/>
    </source>
</evidence>
<dbReference type="InterPro" id="IPR020845">
    <property type="entry name" value="AMP-binding_CS"/>
</dbReference>
<sequence length="533" mass="55656">MRALDAARLCAAGGVALVQSGVIGPVAPWRAVKMGLAAHRNGVSPAMLAAVSAARWPNHPAILDERGTLTYAELERRSNALAAALAHDFGVGPQRALAVMCRNHRGFVESMLAAAKIGADVVLLNTEIPGPQLARALERHTLGAIVHDEEFAEPIAAAGYRGPRVLAWHDAGAEPNLEDLIARQGQCARRPGHVGSLILLTSGTTGAPKGVPRKPSLGSIAGAGITALSRLRLRACESTFIAVPLFHGFGMVMMLMGLMLGSTLVLQRRFVAEEVAAAITRHRVTTLGVVPVMLQRLLAASSLGRGTALRAVLSGGAPLVPSLATAFMDAVGDVLYNGYGSSEVGIAALATPADLRAAPGTVGRPVLATPIGIVDDAGAPVAVGRTGRILVGGEMVFGGYSGGGSKEMLAGLMSTGDVGHFDAAGRLFIDGRVDEMIVSGGENVFPQGVEHVLGAHDDVIEAAVIGVPDAEFGQRLRAFVVLRSHSTSIESLEDYVRRHVARYEVPRDIVILDELPRNATGKILRSELRAMKD</sequence>
<evidence type="ECO:0000256" key="2">
    <source>
        <dbReference type="ARBA" id="ARBA00022598"/>
    </source>
</evidence>
<gene>
    <name evidence="6" type="ORF">LZC95_49420</name>
</gene>
<evidence type="ECO:0000259" key="4">
    <source>
        <dbReference type="Pfam" id="PF00501"/>
    </source>
</evidence>
<keyword evidence="2" id="KW-0436">Ligase</keyword>
<keyword evidence="3" id="KW-0472">Membrane</keyword>
<organism evidence="6 7">
    <name type="scientific">Pendulispora brunnea</name>
    <dbReference type="NCBI Taxonomy" id="2905690"/>
    <lineage>
        <taxon>Bacteria</taxon>
        <taxon>Pseudomonadati</taxon>
        <taxon>Myxococcota</taxon>
        <taxon>Myxococcia</taxon>
        <taxon>Myxococcales</taxon>
        <taxon>Sorangiineae</taxon>
        <taxon>Pendulisporaceae</taxon>
        <taxon>Pendulispora</taxon>
    </lineage>
</organism>
<dbReference type="InterPro" id="IPR042099">
    <property type="entry name" value="ANL_N_sf"/>
</dbReference>
<evidence type="ECO:0000256" key="1">
    <source>
        <dbReference type="ARBA" id="ARBA00006432"/>
    </source>
</evidence>
<dbReference type="Pfam" id="PF13193">
    <property type="entry name" value="AMP-binding_C"/>
    <property type="match status" value="1"/>
</dbReference>
<comment type="similarity">
    <text evidence="1">Belongs to the ATP-dependent AMP-binding enzyme family.</text>
</comment>